<dbReference type="SMART" id="SM00271">
    <property type="entry name" value="DnaJ"/>
    <property type="match status" value="1"/>
</dbReference>
<dbReference type="GO" id="GO:0005829">
    <property type="term" value="C:cytosol"/>
    <property type="evidence" value="ECO:0007669"/>
    <property type="project" value="TreeGrafter"/>
</dbReference>
<dbReference type="InterPro" id="IPR018253">
    <property type="entry name" value="DnaJ_domain_CS"/>
</dbReference>
<dbReference type="AlphaFoldDB" id="A0A2P2HVY4"/>
<dbReference type="SUPFAM" id="SSF49493">
    <property type="entry name" value="HSP40/DnaJ peptide-binding domain"/>
    <property type="match status" value="2"/>
</dbReference>
<accession>A0A2P2HVY4</accession>
<dbReference type="SUPFAM" id="SSF46565">
    <property type="entry name" value="Chaperone J-domain"/>
    <property type="match status" value="1"/>
</dbReference>
<dbReference type="InterPro" id="IPR001623">
    <property type="entry name" value="DnaJ_domain"/>
</dbReference>
<dbReference type="PANTHER" id="PTHR24078:SF553">
    <property type="entry name" value="DNAJ HOMOLOG SUBFAMILY B MEMBER 5"/>
    <property type="match status" value="1"/>
</dbReference>
<dbReference type="InterPro" id="IPR051339">
    <property type="entry name" value="DnaJ_subfamily_B"/>
</dbReference>
<feature type="domain" description="J" evidence="3">
    <location>
        <begin position="4"/>
        <end position="68"/>
    </location>
</feature>
<dbReference type="Pfam" id="PF00226">
    <property type="entry name" value="DnaJ"/>
    <property type="match status" value="1"/>
</dbReference>
<dbReference type="GO" id="GO:0051087">
    <property type="term" value="F:protein-folding chaperone binding"/>
    <property type="evidence" value="ECO:0007669"/>
    <property type="project" value="TreeGrafter"/>
</dbReference>
<evidence type="ECO:0000256" key="1">
    <source>
        <dbReference type="ARBA" id="ARBA00023186"/>
    </source>
</evidence>
<dbReference type="InterPro" id="IPR002939">
    <property type="entry name" value="DnaJ_C"/>
</dbReference>
<dbReference type="FunFam" id="2.60.260.20:FF:000002">
    <property type="entry name" value="Dnaj homolog subfamily b member"/>
    <property type="match status" value="1"/>
</dbReference>
<reference evidence="4" key="2">
    <citation type="journal article" date="2018" name="Biosci. Biotechnol. Biochem.">
        <title>Polysaccharide hydrolase of the hadal zone amphipods Hirondellea gigas.</title>
        <authorList>
            <person name="Kobayashi H."/>
            <person name="Nagahama T."/>
            <person name="Arai W."/>
            <person name="Sasagawa Y."/>
            <person name="Umeda M."/>
            <person name="Hayashi T."/>
            <person name="Nikaido I."/>
            <person name="Watanabe H."/>
            <person name="Oguri K."/>
            <person name="Kitazato H."/>
            <person name="Fujioka K."/>
            <person name="Kido Y."/>
            <person name="Takami H."/>
        </authorList>
    </citation>
    <scope>NUCLEOTIDE SEQUENCE</scope>
    <source>
        <tissue evidence="4">Whole body</tissue>
    </source>
</reference>
<feature type="region of interest" description="Disordered" evidence="2">
    <location>
        <begin position="151"/>
        <end position="173"/>
    </location>
</feature>
<dbReference type="Gene3D" id="2.60.260.20">
    <property type="entry name" value="Urease metallochaperone UreE, N-terminal domain"/>
    <property type="match status" value="2"/>
</dbReference>
<evidence type="ECO:0000313" key="4">
    <source>
        <dbReference type="EMBL" id="LAB65957.1"/>
    </source>
</evidence>
<dbReference type="PRINTS" id="PR00625">
    <property type="entry name" value="JDOMAIN"/>
</dbReference>
<dbReference type="InterPro" id="IPR036869">
    <property type="entry name" value="J_dom_sf"/>
</dbReference>
<dbReference type="PROSITE" id="PS00636">
    <property type="entry name" value="DNAJ_1"/>
    <property type="match status" value="1"/>
</dbReference>
<evidence type="ECO:0000256" key="2">
    <source>
        <dbReference type="SAM" id="MobiDB-lite"/>
    </source>
</evidence>
<dbReference type="InterPro" id="IPR008971">
    <property type="entry name" value="HSP40/DnaJ_pept-bd"/>
</dbReference>
<protein>
    <submittedName>
        <fullName evidence="4">DnaJ homolog subfamily B member 4-like</fullName>
    </submittedName>
</protein>
<name>A0A2P2HVY4_9CRUS</name>
<dbReference type="EMBL" id="IACT01000508">
    <property type="protein sequence ID" value="LAC19916.1"/>
    <property type="molecule type" value="mRNA"/>
</dbReference>
<dbReference type="Gene3D" id="1.10.287.110">
    <property type="entry name" value="DnaJ domain"/>
    <property type="match status" value="1"/>
</dbReference>
<dbReference type="GO" id="GO:0051082">
    <property type="term" value="F:unfolded protein binding"/>
    <property type="evidence" value="ECO:0007669"/>
    <property type="project" value="InterPro"/>
</dbReference>
<sequence length="354" mass="39177">MGKDYYRILGISKGASEEDVKKAYRKMALKYHPDKNKAADAEAKFKDIAEAYDVLSDKKKRDIYDQFGEEGLKGGVPGGGGVGPTSSDGSHFTYYTFSGDPRETFAQFFGTSDPFSMFMGGDGGMGGSMFERMDVDDDTFHILSGRMGAPSGGTRRAFSFSPHDATRTRGKAQDPAITRDLYVSLEEINAGVTKKMKITRNVVCAETRQMKKEEKILTIQIKPGWKEGTKITFEKEGDQSPGKIPADIVFIIRDKPHQVFKRDGANISFTTKITLRDALCGIRVTVPTLEGPKVYLDFTTTIVRPQTVKRLQGKGLPFPKDPSRRGDILVHFDIQFPSTLTVSAKEILGEILPM</sequence>
<keyword evidence="1" id="KW-0143">Chaperone</keyword>
<evidence type="ECO:0000313" key="5">
    <source>
        <dbReference type="EMBL" id="LAC19916.1"/>
    </source>
</evidence>
<dbReference type="PANTHER" id="PTHR24078">
    <property type="entry name" value="DNAJ HOMOLOG SUBFAMILY C MEMBER"/>
    <property type="match status" value="1"/>
</dbReference>
<dbReference type="PROSITE" id="PS50076">
    <property type="entry name" value="DNAJ_2"/>
    <property type="match status" value="1"/>
</dbReference>
<dbReference type="FunFam" id="1.10.287.110:FF:000033">
    <property type="entry name" value="dnaJ homolog subfamily B member 13"/>
    <property type="match status" value="1"/>
</dbReference>
<dbReference type="CDD" id="cd10747">
    <property type="entry name" value="DnaJ_C"/>
    <property type="match status" value="1"/>
</dbReference>
<evidence type="ECO:0000259" key="3">
    <source>
        <dbReference type="PROSITE" id="PS50076"/>
    </source>
</evidence>
<organism evidence="4">
    <name type="scientific">Hirondellea gigas</name>
    <dbReference type="NCBI Taxonomy" id="1518452"/>
    <lineage>
        <taxon>Eukaryota</taxon>
        <taxon>Metazoa</taxon>
        <taxon>Ecdysozoa</taxon>
        <taxon>Arthropoda</taxon>
        <taxon>Crustacea</taxon>
        <taxon>Multicrustacea</taxon>
        <taxon>Malacostraca</taxon>
        <taxon>Eumalacostraca</taxon>
        <taxon>Peracarida</taxon>
        <taxon>Amphipoda</taxon>
        <taxon>Amphilochidea</taxon>
        <taxon>Lysianassida</taxon>
        <taxon>Lysianassidira</taxon>
        <taxon>Lysianassoidea</taxon>
        <taxon>Lysianassidae</taxon>
        <taxon>Hirondellea</taxon>
    </lineage>
</organism>
<dbReference type="CDD" id="cd06257">
    <property type="entry name" value="DnaJ"/>
    <property type="match status" value="1"/>
</dbReference>
<dbReference type="FunFam" id="2.60.260.20:FF:000026">
    <property type="entry name" value="Uncharacterized protein, isoform B"/>
    <property type="match status" value="1"/>
</dbReference>
<dbReference type="GO" id="GO:0006457">
    <property type="term" value="P:protein folding"/>
    <property type="evidence" value="ECO:0007669"/>
    <property type="project" value="InterPro"/>
</dbReference>
<dbReference type="Pfam" id="PF01556">
    <property type="entry name" value="DnaJ_C"/>
    <property type="match status" value="1"/>
</dbReference>
<dbReference type="EMBL" id="IACF01000151">
    <property type="protein sequence ID" value="LAB65957.1"/>
    <property type="molecule type" value="mRNA"/>
</dbReference>
<proteinExistence type="evidence at transcript level"/>
<reference evidence="5" key="1">
    <citation type="submission" date="2017-11" db="EMBL/GenBank/DDBJ databases">
        <title>The sensing device of the deep-sea amphipod.</title>
        <authorList>
            <person name="Kobayashi H."/>
            <person name="Nagahama T."/>
            <person name="Arai W."/>
            <person name="Sasagawa Y."/>
            <person name="Umeda M."/>
            <person name="Hayashi T."/>
            <person name="Nikaido I."/>
            <person name="Watanabe H."/>
            <person name="Oguri K."/>
            <person name="Kitazato H."/>
            <person name="Fujioka K."/>
            <person name="Kido Y."/>
            <person name="Takami H."/>
        </authorList>
    </citation>
    <scope>NUCLEOTIDE SEQUENCE</scope>
    <source>
        <tissue evidence="5">Whole body</tissue>
    </source>
</reference>